<dbReference type="RefSeq" id="WP_218472004.1">
    <property type="nucleotide sequence ID" value="NZ_BAABJN010000012.1"/>
</dbReference>
<proteinExistence type="predicted"/>
<keyword evidence="2" id="KW-1185">Reference proteome</keyword>
<organism evidence="1 2">
    <name type="scientific">Nocardia iowensis</name>
    <dbReference type="NCBI Taxonomy" id="204891"/>
    <lineage>
        <taxon>Bacteria</taxon>
        <taxon>Bacillati</taxon>
        <taxon>Actinomycetota</taxon>
        <taxon>Actinomycetes</taxon>
        <taxon>Mycobacteriales</taxon>
        <taxon>Nocardiaceae</taxon>
        <taxon>Nocardia</taxon>
    </lineage>
</organism>
<protein>
    <submittedName>
        <fullName evidence="1">Uncharacterized protein</fullName>
    </submittedName>
</protein>
<evidence type="ECO:0000313" key="1">
    <source>
        <dbReference type="EMBL" id="QXN91147.1"/>
    </source>
</evidence>
<evidence type="ECO:0000313" key="2">
    <source>
        <dbReference type="Proteomes" id="UP000694257"/>
    </source>
</evidence>
<reference evidence="1 2" key="1">
    <citation type="submission" date="2021-07" db="EMBL/GenBank/DDBJ databases">
        <title>Whole Genome Sequence of Nocardia Iowensis.</title>
        <authorList>
            <person name="Lamm A."/>
            <person name="Collins-Fairclough A.M."/>
            <person name="Bunk B."/>
            <person name="Sproer C."/>
        </authorList>
    </citation>
    <scope>NUCLEOTIDE SEQUENCE [LARGE SCALE GENOMIC DNA]</scope>
    <source>
        <strain evidence="1 2">NRRL 5646</strain>
    </source>
</reference>
<sequence>MAITATDWLITSDVAQEAAFRIDLPEEDRGKWVLSYLPTSRRLTRDQAMTGMVLAEMIVLDQLYPAGLDQEVAQLHATELGLSLHDVMSLLAMRAPAGSTDPEEPCAATDDRLRSASALFHGTTSCAA</sequence>
<dbReference type="EMBL" id="CP078145">
    <property type="protein sequence ID" value="QXN91147.1"/>
    <property type="molecule type" value="Genomic_DNA"/>
</dbReference>
<dbReference type="Proteomes" id="UP000694257">
    <property type="component" value="Chromosome"/>
</dbReference>
<name>A0ABX8RNC9_NOCIO</name>
<gene>
    <name evidence="1" type="ORF">KV110_38425</name>
</gene>
<accession>A0ABX8RNC9</accession>